<protein>
    <submittedName>
        <fullName evidence="1">Uncharacterized protein</fullName>
    </submittedName>
</protein>
<accession>E6K999</accession>
<evidence type="ECO:0000313" key="1">
    <source>
        <dbReference type="EMBL" id="EFU29907.1"/>
    </source>
</evidence>
<comment type="caution">
    <text evidence="1">The sequence shown here is derived from an EMBL/GenBank/DDBJ whole genome shotgun (WGS) entry which is preliminary data.</text>
</comment>
<dbReference type="HOGENOM" id="CLU_2480733_0_0_10"/>
<sequence length="87" mass="9375">MAGLHAREQQSGSIGVAIQYGGLQGECSILQAEEPTAVGQQERMGFGEVVPVVEETLVVVAHRAIIRMEHHEPVVAYNPNAPFMLGH</sequence>
<dbReference type="EMBL" id="AEPD01000033">
    <property type="protein sequence ID" value="EFU29907.1"/>
    <property type="molecule type" value="Genomic_DNA"/>
</dbReference>
<proteinExistence type="predicted"/>
<evidence type="ECO:0000313" key="2">
    <source>
        <dbReference type="Proteomes" id="UP000003112"/>
    </source>
</evidence>
<reference evidence="1 2" key="1">
    <citation type="submission" date="2010-10" db="EMBL/GenBank/DDBJ databases">
        <authorList>
            <person name="Muzny D."/>
            <person name="Qin X."/>
            <person name="Deng J."/>
            <person name="Jiang H."/>
            <person name="Liu Y."/>
            <person name="Qu J."/>
            <person name="Song X.-Z."/>
            <person name="Zhang L."/>
            <person name="Thornton R."/>
            <person name="Coyle M."/>
            <person name="Francisco L."/>
            <person name="Jackson L."/>
            <person name="Javaid M."/>
            <person name="Korchina V."/>
            <person name="Kovar C."/>
            <person name="Mata R."/>
            <person name="Mathew T."/>
            <person name="Ngo R."/>
            <person name="Nguyen L."/>
            <person name="Nguyen N."/>
            <person name="Okwuonu G."/>
            <person name="Ongeri F."/>
            <person name="Pham C."/>
            <person name="Simmons D."/>
            <person name="Wilczek-Boney K."/>
            <person name="Hale W."/>
            <person name="Jakkamsetti A."/>
            <person name="Pham P."/>
            <person name="Ruth R."/>
            <person name="San Lucas F."/>
            <person name="Warren J."/>
            <person name="Zhang J."/>
            <person name="Zhao Z."/>
            <person name="Zhou C."/>
            <person name="Zhu D."/>
            <person name="Lee S."/>
            <person name="Bess C."/>
            <person name="Blankenburg K."/>
            <person name="Forbes L."/>
            <person name="Fu Q."/>
            <person name="Gubbala S."/>
            <person name="Hirani K."/>
            <person name="Jayaseelan J.C."/>
            <person name="Lara F."/>
            <person name="Munidasa M."/>
            <person name="Palculict T."/>
            <person name="Patil S."/>
            <person name="Pu L.-L."/>
            <person name="Saada N."/>
            <person name="Tang L."/>
            <person name="Weissenberger G."/>
            <person name="Zhu Y."/>
            <person name="Hemphill L."/>
            <person name="Shang Y."/>
            <person name="Youmans B."/>
            <person name="Ayvaz T."/>
            <person name="Ross M."/>
            <person name="Santibanez J."/>
            <person name="Aqrawi P."/>
            <person name="Gross S."/>
            <person name="Joshi V."/>
            <person name="Fowler G."/>
            <person name="Nazareth L."/>
            <person name="Reid J."/>
            <person name="Worley K."/>
            <person name="Petrosino J."/>
            <person name="Highlander S."/>
            <person name="Gibbs R."/>
        </authorList>
    </citation>
    <scope>NUCLEOTIDE SEQUENCE [LARGE SCALE GENOMIC DNA]</scope>
    <source>
        <strain evidence="1 2">ATCC 33574</strain>
    </source>
</reference>
<dbReference type="AlphaFoldDB" id="E6K999"/>
<dbReference type="Proteomes" id="UP000003112">
    <property type="component" value="Unassembled WGS sequence"/>
</dbReference>
<organism evidence="1 2">
    <name type="scientific">Segatella buccae ATCC 33574</name>
    <dbReference type="NCBI Taxonomy" id="873513"/>
    <lineage>
        <taxon>Bacteria</taxon>
        <taxon>Pseudomonadati</taxon>
        <taxon>Bacteroidota</taxon>
        <taxon>Bacteroidia</taxon>
        <taxon>Bacteroidales</taxon>
        <taxon>Prevotellaceae</taxon>
        <taxon>Segatella</taxon>
    </lineage>
</organism>
<name>E6K999_9BACT</name>
<gene>
    <name evidence="1" type="ORF">HMPREF6485_2185</name>
</gene>
<dbReference type="STRING" id="873513.HMPREF6485_2185"/>
<keyword evidence="2" id="KW-1185">Reference proteome</keyword>